<dbReference type="PANTHER" id="PTHR12418">
    <property type="entry name" value="ACYL-COENZYME A THIOESTERASE THEM4"/>
    <property type="match status" value="1"/>
</dbReference>
<evidence type="ECO:0000256" key="22">
    <source>
        <dbReference type="ARBA" id="ARBA00048074"/>
    </source>
</evidence>
<dbReference type="InterPro" id="IPR029069">
    <property type="entry name" value="HotDog_dom_sf"/>
</dbReference>
<evidence type="ECO:0000256" key="3">
    <source>
        <dbReference type="ARBA" id="ARBA00004632"/>
    </source>
</evidence>
<keyword evidence="5" id="KW-0963">Cytoplasm</keyword>
<comment type="catalytic activity">
    <reaction evidence="13">
        <text>(5Z,8Z,11Z,14Z)-eicosatetraenoyl-CoA + H2O = (5Z,8Z,11Z,14Z)-eicosatetraenoate + CoA + H(+)</text>
        <dbReference type="Rhea" id="RHEA:40151"/>
        <dbReference type="ChEBI" id="CHEBI:15377"/>
        <dbReference type="ChEBI" id="CHEBI:15378"/>
        <dbReference type="ChEBI" id="CHEBI:32395"/>
        <dbReference type="ChEBI" id="CHEBI:57287"/>
        <dbReference type="ChEBI" id="CHEBI:57368"/>
    </reaction>
    <physiologicalReaction direction="left-to-right" evidence="13">
        <dbReference type="Rhea" id="RHEA:40152"/>
    </physiologicalReaction>
</comment>
<evidence type="ECO:0000256" key="6">
    <source>
        <dbReference type="ARBA" id="ARBA00022703"/>
    </source>
</evidence>
<comment type="catalytic activity">
    <reaction evidence="23">
        <text>tetradecanoyl-CoA + H2O = tetradecanoate + CoA + H(+)</text>
        <dbReference type="Rhea" id="RHEA:40119"/>
        <dbReference type="ChEBI" id="CHEBI:15377"/>
        <dbReference type="ChEBI" id="CHEBI:15378"/>
        <dbReference type="ChEBI" id="CHEBI:30807"/>
        <dbReference type="ChEBI" id="CHEBI:57287"/>
        <dbReference type="ChEBI" id="CHEBI:57385"/>
    </reaction>
    <physiologicalReaction direction="left-to-right" evidence="23">
        <dbReference type="Rhea" id="RHEA:40120"/>
    </physiologicalReaction>
</comment>
<evidence type="ECO:0000313" key="26">
    <source>
        <dbReference type="Proteomes" id="UP001501417"/>
    </source>
</evidence>
<keyword evidence="8" id="KW-0276">Fatty acid metabolism</keyword>
<evidence type="ECO:0000256" key="8">
    <source>
        <dbReference type="ARBA" id="ARBA00022832"/>
    </source>
</evidence>
<comment type="catalytic activity">
    <reaction evidence="20">
        <text>hexadecanoyl-CoA + H2O = hexadecanoate + CoA + H(+)</text>
        <dbReference type="Rhea" id="RHEA:16645"/>
        <dbReference type="ChEBI" id="CHEBI:7896"/>
        <dbReference type="ChEBI" id="CHEBI:15377"/>
        <dbReference type="ChEBI" id="CHEBI:15378"/>
        <dbReference type="ChEBI" id="CHEBI:57287"/>
        <dbReference type="ChEBI" id="CHEBI:57379"/>
        <dbReference type="EC" id="3.1.2.2"/>
    </reaction>
    <physiologicalReaction direction="left-to-right" evidence="20">
        <dbReference type="Rhea" id="RHEA:16646"/>
    </physiologicalReaction>
</comment>
<evidence type="ECO:0000256" key="20">
    <source>
        <dbReference type="ARBA" id="ARBA00047734"/>
    </source>
</evidence>
<feature type="domain" description="Thioesterase" evidence="24">
    <location>
        <begin position="57"/>
        <end position="127"/>
    </location>
</feature>
<evidence type="ECO:0000256" key="7">
    <source>
        <dbReference type="ARBA" id="ARBA00022801"/>
    </source>
</evidence>
<dbReference type="EMBL" id="BAABGF010000051">
    <property type="protein sequence ID" value="GAA4294246.1"/>
    <property type="molecule type" value="Genomic_DNA"/>
</dbReference>
<dbReference type="PANTHER" id="PTHR12418:SF19">
    <property type="entry name" value="ACYL-COENZYME A THIOESTERASE THEM4"/>
    <property type="match status" value="1"/>
</dbReference>
<evidence type="ECO:0000256" key="18">
    <source>
        <dbReference type="ARBA" id="ARBA00043210"/>
    </source>
</evidence>
<gene>
    <name evidence="25" type="ORF">GCM10023161_43400</name>
</gene>
<dbReference type="EC" id="3.1.2.2" evidence="16"/>
<keyword evidence="7" id="KW-0378">Hydrolase</keyword>
<evidence type="ECO:0000256" key="1">
    <source>
        <dbReference type="ARBA" id="ARBA00004170"/>
    </source>
</evidence>
<evidence type="ECO:0000256" key="16">
    <source>
        <dbReference type="ARBA" id="ARBA00038848"/>
    </source>
</evidence>
<comment type="caution">
    <text evidence="25">The sequence shown here is derived from an EMBL/GenBank/DDBJ whole genome shotgun (WGS) entry which is preliminary data.</text>
</comment>
<evidence type="ECO:0000256" key="19">
    <source>
        <dbReference type="ARBA" id="ARBA00047588"/>
    </source>
</evidence>
<evidence type="ECO:0000256" key="15">
    <source>
        <dbReference type="ARBA" id="ARBA00038456"/>
    </source>
</evidence>
<protein>
    <recommendedName>
        <fullName evidence="17">Acyl-coenzyme A thioesterase THEM4</fullName>
        <ecNumber evidence="16">3.1.2.2</ecNumber>
    </recommendedName>
    <alternativeName>
        <fullName evidence="18">Thioesterase superfamily member 4</fullName>
    </alternativeName>
</protein>
<evidence type="ECO:0000256" key="4">
    <source>
        <dbReference type="ARBA" id="ARBA00022475"/>
    </source>
</evidence>
<dbReference type="Gene3D" id="3.10.129.10">
    <property type="entry name" value="Hotdog Thioesterase"/>
    <property type="match status" value="1"/>
</dbReference>
<evidence type="ECO:0000256" key="2">
    <source>
        <dbReference type="ARBA" id="ARBA00004496"/>
    </source>
</evidence>
<evidence type="ECO:0000256" key="17">
    <source>
        <dbReference type="ARBA" id="ARBA00040123"/>
    </source>
</evidence>
<keyword evidence="26" id="KW-1185">Reference proteome</keyword>
<comment type="similarity">
    <text evidence="15">Belongs to the THEM4/THEM5 thioesterase family.</text>
</comment>
<keyword evidence="6" id="KW-0053">Apoptosis</keyword>
<evidence type="ECO:0000256" key="21">
    <source>
        <dbReference type="ARBA" id="ARBA00047969"/>
    </source>
</evidence>
<name>A0ABP8F3K0_9MYCO</name>
<dbReference type="Pfam" id="PF03061">
    <property type="entry name" value="4HBT"/>
    <property type="match status" value="1"/>
</dbReference>
<comment type="catalytic activity">
    <reaction evidence="19">
        <text>octanoyl-CoA + H2O = octanoate + CoA + H(+)</text>
        <dbReference type="Rhea" id="RHEA:30143"/>
        <dbReference type="ChEBI" id="CHEBI:15377"/>
        <dbReference type="ChEBI" id="CHEBI:15378"/>
        <dbReference type="ChEBI" id="CHEBI:25646"/>
        <dbReference type="ChEBI" id="CHEBI:57287"/>
        <dbReference type="ChEBI" id="CHEBI:57386"/>
    </reaction>
    <physiologicalReaction direction="left-to-right" evidence="19">
        <dbReference type="Rhea" id="RHEA:30144"/>
    </physiologicalReaction>
</comment>
<evidence type="ECO:0000256" key="13">
    <source>
        <dbReference type="ARBA" id="ARBA00035852"/>
    </source>
</evidence>
<proteinExistence type="inferred from homology"/>
<evidence type="ECO:0000256" key="9">
    <source>
        <dbReference type="ARBA" id="ARBA00022946"/>
    </source>
</evidence>
<organism evidence="25 26">
    <name type="scientific">Mycobacterium paraffinicum</name>
    <dbReference type="NCBI Taxonomy" id="53378"/>
    <lineage>
        <taxon>Bacteria</taxon>
        <taxon>Bacillati</taxon>
        <taxon>Actinomycetota</taxon>
        <taxon>Actinomycetes</taxon>
        <taxon>Mycobacteriales</taxon>
        <taxon>Mycobacteriaceae</taxon>
        <taxon>Mycobacterium</taxon>
    </lineage>
</organism>
<comment type="catalytic activity">
    <reaction evidence="14">
        <text>(9Z)-octadecenoyl-CoA + H2O = (9Z)-octadecenoate + CoA + H(+)</text>
        <dbReference type="Rhea" id="RHEA:40139"/>
        <dbReference type="ChEBI" id="CHEBI:15377"/>
        <dbReference type="ChEBI" id="CHEBI:15378"/>
        <dbReference type="ChEBI" id="CHEBI:30823"/>
        <dbReference type="ChEBI" id="CHEBI:57287"/>
        <dbReference type="ChEBI" id="CHEBI:57387"/>
    </reaction>
    <physiologicalReaction direction="left-to-right" evidence="14">
        <dbReference type="Rhea" id="RHEA:40140"/>
    </physiologicalReaction>
</comment>
<evidence type="ECO:0000256" key="10">
    <source>
        <dbReference type="ARBA" id="ARBA00023098"/>
    </source>
</evidence>
<dbReference type="InterPro" id="IPR006683">
    <property type="entry name" value="Thioestr_dom"/>
</dbReference>
<evidence type="ECO:0000256" key="11">
    <source>
        <dbReference type="ARBA" id="ARBA00023136"/>
    </source>
</evidence>
<keyword evidence="11" id="KW-0472">Membrane</keyword>
<dbReference type="InterPro" id="IPR052365">
    <property type="entry name" value="THEM4/THEM5_acyl-CoA_thioest"/>
</dbReference>
<dbReference type="Proteomes" id="UP001501417">
    <property type="component" value="Unassembled WGS sequence"/>
</dbReference>
<comment type="subcellular location">
    <subcellularLocation>
        <location evidence="3">Cell projection</location>
        <location evidence="3">Ruffle membrane</location>
    </subcellularLocation>
    <subcellularLocation>
        <location evidence="2">Cytoplasm</location>
    </subcellularLocation>
    <subcellularLocation>
        <location evidence="1">Membrane</location>
        <topology evidence="1">Peripheral membrane protein</topology>
    </subcellularLocation>
</comment>
<comment type="catalytic activity">
    <reaction evidence="22">
        <text>dodecanoyl-CoA + H2O = dodecanoate + CoA + H(+)</text>
        <dbReference type="Rhea" id="RHEA:30135"/>
        <dbReference type="ChEBI" id="CHEBI:15377"/>
        <dbReference type="ChEBI" id="CHEBI:15378"/>
        <dbReference type="ChEBI" id="CHEBI:18262"/>
        <dbReference type="ChEBI" id="CHEBI:57287"/>
        <dbReference type="ChEBI" id="CHEBI:57375"/>
    </reaction>
    <physiologicalReaction direction="left-to-right" evidence="22">
        <dbReference type="Rhea" id="RHEA:30136"/>
    </physiologicalReaction>
</comment>
<accession>A0ABP8F3K0</accession>
<evidence type="ECO:0000256" key="14">
    <source>
        <dbReference type="ARBA" id="ARBA00037002"/>
    </source>
</evidence>
<keyword evidence="12" id="KW-0966">Cell projection</keyword>
<dbReference type="RefSeq" id="WP_264047257.1">
    <property type="nucleotide sequence ID" value="NZ_BAABGF010000051.1"/>
</dbReference>
<evidence type="ECO:0000256" key="12">
    <source>
        <dbReference type="ARBA" id="ARBA00023273"/>
    </source>
</evidence>
<keyword evidence="10" id="KW-0443">Lipid metabolism</keyword>
<evidence type="ECO:0000259" key="24">
    <source>
        <dbReference type="Pfam" id="PF03061"/>
    </source>
</evidence>
<reference evidence="26" key="1">
    <citation type="journal article" date="2019" name="Int. J. Syst. Evol. Microbiol.">
        <title>The Global Catalogue of Microorganisms (GCM) 10K type strain sequencing project: providing services to taxonomists for standard genome sequencing and annotation.</title>
        <authorList>
            <consortium name="The Broad Institute Genomics Platform"/>
            <consortium name="The Broad Institute Genome Sequencing Center for Infectious Disease"/>
            <person name="Wu L."/>
            <person name="Ma J."/>
        </authorList>
    </citation>
    <scope>NUCLEOTIDE SEQUENCE [LARGE SCALE GENOMIC DNA]</scope>
    <source>
        <strain evidence="26">JCM 17782</strain>
    </source>
</reference>
<keyword evidence="9" id="KW-0809">Transit peptide</keyword>
<evidence type="ECO:0000313" key="25">
    <source>
        <dbReference type="EMBL" id="GAA4294246.1"/>
    </source>
</evidence>
<dbReference type="SUPFAM" id="SSF54637">
    <property type="entry name" value="Thioesterase/thiol ester dehydrase-isomerase"/>
    <property type="match status" value="1"/>
</dbReference>
<evidence type="ECO:0000256" key="5">
    <source>
        <dbReference type="ARBA" id="ARBA00022490"/>
    </source>
</evidence>
<evidence type="ECO:0000256" key="23">
    <source>
        <dbReference type="ARBA" id="ARBA00048180"/>
    </source>
</evidence>
<dbReference type="CDD" id="cd03443">
    <property type="entry name" value="PaaI_thioesterase"/>
    <property type="match status" value="1"/>
</dbReference>
<keyword evidence="4" id="KW-1003">Cell membrane</keyword>
<sequence>MVVSPDPTDPQRLPAHTPTCMGCGPENPGGLGLAVYRLRDEVYADVTFDERHIGAPGLAHGGAIAAACDDLLGFTLWIAGTPAVTRNLAVEYLAPVPLHQTHRISARISARRRRALHVHGEGVGEDGITRFTATAVFIAVEPEHFAAHGDIAGFGELFDTLIRSAGRYGDHDSDEGP</sequence>
<comment type="catalytic activity">
    <reaction evidence="21">
        <text>decanoyl-CoA + H2O = decanoate + CoA + H(+)</text>
        <dbReference type="Rhea" id="RHEA:40059"/>
        <dbReference type="ChEBI" id="CHEBI:15377"/>
        <dbReference type="ChEBI" id="CHEBI:15378"/>
        <dbReference type="ChEBI" id="CHEBI:27689"/>
        <dbReference type="ChEBI" id="CHEBI:57287"/>
        <dbReference type="ChEBI" id="CHEBI:61430"/>
    </reaction>
    <physiologicalReaction direction="left-to-right" evidence="21">
        <dbReference type="Rhea" id="RHEA:40060"/>
    </physiologicalReaction>
</comment>